<accession>A0A425I057</accession>
<feature type="region of interest" description="Disordered" evidence="1">
    <location>
        <begin position="81"/>
        <end position="104"/>
    </location>
</feature>
<comment type="caution">
    <text evidence="2">The sequence shown here is derived from an EMBL/GenBank/DDBJ whole genome shotgun (WGS) entry which is preliminary data.</text>
</comment>
<evidence type="ECO:0000313" key="2">
    <source>
        <dbReference type="EMBL" id="RQX71932.1"/>
    </source>
</evidence>
<proteinExistence type="predicted"/>
<evidence type="ECO:0000313" key="3">
    <source>
        <dbReference type="Proteomes" id="UP000284452"/>
    </source>
</evidence>
<feature type="compositionally biased region" description="Low complexity" evidence="1">
    <location>
        <begin position="91"/>
        <end position="104"/>
    </location>
</feature>
<dbReference type="Proteomes" id="UP000284452">
    <property type="component" value="Unassembled WGS sequence"/>
</dbReference>
<protein>
    <submittedName>
        <fullName evidence="2">Uncharacterized protein</fullName>
    </submittedName>
</protein>
<name>A0A425I057_TOXGO</name>
<evidence type="ECO:0000256" key="1">
    <source>
        <dbReference type="SAM" id="MobiDB-lite"/>
    </source>
</evidence>
<gene>
    <name evidence="2" type="ORF">TGCAST_246150</name>
</gene>
<dbReference type="AlphaFoldDB" id="A0A425I057"/>
<sequence>MFMETDRWTAASTSCKSDTQRRLPETLYHRKSRLPNVLRRLHGSSLQKKFRAFLRIATYREAAIVSSCLCCVSSLFSQRKRRESSLRDQEPSSLRSLLPRHLSR</sequence>
<organism evidence="2 3">
    <name type="scientific">Toxoplasma gondii CAST</name>
    <dbReference type="NCBI Taxonomy" id="943122"/>
    <lineage>
        <taxon>Eukaryota</taxon>
        <taxon>Sar</taxon>
        <taxon>Alveolata</taxon>
        <taxon>Apicomplexa</taxon>
        <taxon>Conoidasida</taxon>
        <taxon>Coccidia</taxon>
        <taxon>Eucoccidiorida</taxon>
        <taxon>Eimeriorina</taxon>
        <taxon>Sarcocystidae</taxon>
        <taxon>Toxoplasma</taxon>
    </lineage>
</organism>
<dbReference type="VEuPathDB" id="ToxoDB:TGCAST_246150"/>
<dbReference type="EMBL" id="AHIV02000945">
    <property type="protein sequence ID" value="RQX71932.1"/>
    <property type="molecule type" value="Genomic_DNA"/>
</dbReference>
<reference evidence="2 3" key="1">
    <citation type="submission" date="2017-10" db="EMBL/GenBank/DDBJ databases">
        <authorList>
            <person name="Sibley D."/>
            <person name="Venepally P."/>
            <person name="Karamycheva S."/>
            <person name="Hadjithomas M."/>
            <person name="Khan A."/>
            <person name="Brunk B."/>
            <person name="Roos D."/>
            <person name="Caler E."/>
            <person name="Lorenzi H."/>
        </authorList>
    </citation>
    <scope>NUCLEOTIDE SEQUENCE [LARGE SCALE GENOMIC DNA]</scope>
    <source>
        <strain evidence="2 3">CAST</strain>
    </source>
</reference>